<gene>
    <name evidence="1" type="ORF">ERS852429_02681</name>
</gene>
<evidence type="ECO:0000313" key="2">
    <source>
        <dbReference type="Proteomes" id="UP000095591"/>
    </source>
</evidence>
<sequence length="273" mass="32003">MEDEIFDETKINDETEKEYEYLLFLFEQLLDKFDNQTIDLEEFQDIVEARAMFAFGHCVRRFGIDFNEALDIVRNHNETYLTPSEIERRKALVAALDNLIDFATAEETQVYMDIEEQDEDSGPEEIFYLYNNVYAKTENKDIDYASFIAAWWITLPEETTLMFMTQGDERVRDSHRALEGLSYPKSQFPEWLIPPIDWRCRCYLVESFTRPNYMDVPDISSIIDKAVNPVFKQNLAKGGAIFGEDHPYFTVDKNLIQSMKNISSSIKSKYNLT</sequence>
<dbReference type="RefSeq" id="WP_057319578.1">
    <property type="nucleotide sequence ID" value="NZ_CYXP01000006.1"/>
</dbReference>
<name>A0A173V6W9_PARDI</name>
<dbReference type="EMBL" id="CYXP01000006">
    <property type="protein sequence ID" value="CUN22744.1"/>
    <property type="molecule type" value="Genomic_DNA"/>
</dbReference>
<proteinExistence type="predicted"/>
<evidence type="ECO:0000313" key="1">
    <source>
        <dbReference type="EMBL" id="CUN22744.1"/>
    </source>
</evidence>
<organism evidence="1 2">
    <name type="scientific">Parabacteroides distasonis</name>
    <dbReference type="NCBI Taxonomy" id="823"/>
    <lineage>
        <taxon>Bacteria</taxon>
        <taxon>Pseudomonadati</taxon>
        <taxon>Bacteroidota</taxon>
        <taxon>Bacteroidia</taxon>
        <taxon>Bacteroidales</taxon>
        <taxon>Tannerellaceae</taxon>
        <taxon>Parabacteroides</taxon>
    </lineage>
</organism>
<dbReference type="AlphaFoldDB" id="A0A173V6W9"/>
<dbReference type="Proteomes" id="UP000095591">
    <property type="component" value="Unassembled WGS sequence"/>
</dbReference>
<protein>
    <submittedName>
        <fullName evidence="1">Phage head morphogenesis protein, SPP1 gp7 family</fullName>
    </submittedName>
</protein>
<reference evidence="1 2" key="1">
    <citation type="submission" date="2015-09" db="EMBL/GenBank/DDBJ databases">
        <authorList>
            <consortium name="Pathogen Informatics"/>
        </authorList>
    </citation>
    <scope>NUCLEOTIDE SEQUENCE [LARGE SCALE GENOMIC DNA]</scope>
    <source>
        <strain evidence="1 2">2789STDY5608872</strain>
    </source>
</reference>
<accession>A0A173V6W9</accession>